<evidence type="ECO:0000313" key="12">
    <source>
        <dbReference type="Proteomes" id="UP000318478"/>
    </source>
</evidence>
<dbReference type="Pfam" id="PF00697">
    <property type="entry name" value="PRAI"/>
    <property type="match status" value="1"/>
</dbReference>
<evidence type="ECO:0000256" key="5">
    <source>
        <dbReference type="ARBA" id="ARBA00022605"/>
    </source>
</evidence>
<dbReference type="UniPathway" id="UPA00035">
    <property type="reaction ID" value="UER00042"/>
</dbReference>
<evidence type="ECO:0000256" key="2">
    <source>
        <dbReference type="ARBA" id="ARBA00004664"/>
    </source>
</evidence>
<proteinExistence type="inferred from homology"/>
<sequence>MFRVKICGVTSIDDAEMIDAAGADAIGLNFYPQSPRCVTAEFASLVAEALADRVQRVGLFVNEPADRVRELAKRCRLSAVQLHGDEPLSMIAELEPLPVVLARRLTRETLPAFAAELAALPAAALPAALLVDAAVPGHYGGSGQTADWGALAGHDHWRRGVPMILAGGLRAENVAQAVAAVRPHGVDTASGVESAPGVKDPAQTADFISAARRAFGLAAAD</sequence>
<dbReference type="Proteomes" id="UP000318478">
    <property type="component" value="Unassembled WGS sequence"/>
</dbReference>
<dbReference type="OrthoDB" id="9786954at2"/>
<dbReference type="HAMAP" id="MF_00135">
    <property type="entry name" value="PRAI"/>
    <property type="match status" value="1"/>
</dbReference>
<dbReference type="RefSeq" id="WP_146589094.1">
    <property type="nucleotide sequence ID" value="NZ_SJPO01000008.1"/>
</dbReference>
<dbReference type="InterPro" id="IPR011060">
    <property type="entry name" value="RibuloseP-bd_barrel"/>
</dbReference>
<comment type="pathway">
    <text evidence="2 9">Amino-acid biosynthesis; L-tryptophan biosynthesis; L-tryptophan from chorismate: step 3/5.</text>
</comment>
<keyword evidence="6 9" id="KW-0822">Tryptophan biosynthesis</keyword>
<dbReference type="InterPro" id="IPR013785">
    <property type="entry name" value="Aldolase_TIM"/>
</dbReference>
<dbReference type="AlphaFoldDB" id="A0A5C5YI97"/>
<evidence type="ECO:0000256" key="4">
    <source>
        <dbReference type="ARBA" id="ARBA00022272"/>
    </source>
</evidence>
<evidence type="ECO:0000259" key="10">
    <source>
        <dbReference type="Pfam" id="PF00697"/>
    </source>
</evidence>
<keyword evidence="8 9" id="KW-0413">Isomerase</keyword>
<dbReference type="InterPro" id="IPR001240">
    <property type="entry name" value="PRAI_dom"/>
</dbReference>
<keyword evidence="5 9" id="KW-0028">Amino-acid biosynthesis</keyword>
<feature type="domain" description="N-(5'phosphoribosyl) anthranilate isomerase (PRAI)" evidence="10">
    <location>
        <begin position="4"/>
        <end position="208"/>
    </location>
</feature>
<reference evidence="11 12" key="1">
    <citation type="submission" date="2019-02" db="EMBL/GenBank/DDBJ databases">
        <title>Deep-cultivation of Planctomycetes and their phenomic and genomic characterization uncovers novel biology.</title>
        <authorList>
            <person name="Wiegand S."/>
            <person name="Jogler M."/>
            <person name="Boedeker C."/>
            <person name="Pinto D."/>
            <person name="Vollmers J."/>
            <person name="Rivas-Marin E."/>
            <person name="Kohn T."/>
            <person name="Peeters S.H."/>
            <person name="Heuer A."/>
            <person name="Rast P."/>
            <person name="Oberbeckmann S."/>
            <person name="Bunk B."/>
            <person name="Jeske O."/>
            <person name="Meyerdierks A."/>
            <person name="Storesund J.E."/>
            <person name="Kallscheuer N."/>
            <person name="Luecker S."/>
            <person name="Lage O.M."/>
            <person name="Pohl T."/>
            <person name="Merkel B.J."/>
            <person name="Hornburger P."/>
            <person name="Mueller R.-W."/>
            <person name="Bruemmer F."/>
            <person name="Labrenz M."/>
            <person name="Spormann A.M."/>
            <person name="Op Den Camp H."/>
            <person name="Overmann J."/>
            <person name="Amann R."/>
            <person name="Jetten M.S.M."/>
            <person name="Mascher T."/>
            <person name="Medema M.H."/>
            <person name="Devos D.P."/>
            <person name="Kaster A.-K."/>
            <person name="Ovreas L."/>
            <person name="Rohde M."/>
            <person name="Galperin M.Y."/>
            <person name="Jogler C."/>
        </authorList>
    </citation>
    <scope>NUCLEOTIDE SEQUENCE [LARGE SCALE GENOMIC DNA]</scope>
    <source>
        <strain evidence="11 12">Pla123a</strain>
    </source>
</reference>
<organism evidence="11 12">
    <name type="scientific">Posidoniimonas polymericola</name>
    <dbReference type="NCBI Taxonomy" id="2528002"/>
    <lineage>
        <taxon>Bacteria</taxon>
        <taxon>Pseudomonadati</taxon>
        <taxon>Planctomycetota</taxon>
        <taxon>Planctomycetia</taxon>
        <taxon>Pirellulales</taxon>
        <taxon>Lacipirellulaceae</taxon>
        <taxon>Posidoniimonas</taxon>
    </lineage>
</organism>
<dbReference type="SUPFAM" id="SSF51366">
    <property type="entry name" value="Ribulose-phoshate binding barrel"/>
    <property type="match status" value="1"/>
</dbReference>
<evidence type="ECO:0000256" key="8">
    <source>
        <dbReference type="ARBA" id="ARBA00023235"/>
    </source>
</evidence>
<dbReference type="EC" id="5.3.1.24" evidence="3 9"/>
<keyword evidence="7 9" id="KW-0057">Aromatic amino acid biosynthesis</keyword>
<gene>
    <name evidence="9 11" type="primary">trpF</name>
    <name evidence="11" type="ORF">Pla123a_34180</name>
</gene>
<comment type="similarity">
    <text evidence="9">Belongs to the TrpF family.</text>
</comment>
<dbReference type="PANTHER" id="PTHR42894:SF1">
    <property type="entry name" value="N-(5'-PHOSPHORIBOSYL)ANTHRANILATE ISOMERASE"/>
    <property type="match status" value="1"/>
</dbReference>
<name>A0A5C5YI97_9BACT</name>
<evidence type="ECO:0000256" key="9">
    <source>
        <dbReference type="HAMAP-Rule" id="MF_00135"/>
    </source>
</evidence>
<comment type="caution">
    <text evidence="11">The sequence shown here is derived from an EMBL/GenBank/DDBJ whole genome shotgun (WGS) entry which is preliminary data.</text>
</comment>
<dbReference type="Gene3D" id="3.20.20.70">
    <property type="entry name" value="Aldolase class I"/>
    <property type="match status" value="1"/>
</dbReference>
<evidence type="ECO:0000256" key="7">
    <source>
        <dbReference type="ARBA" id="ARBA00023141"/>
    </source>
</evidence>
<evidence type="ECO:0000256" key="3">
    <source>
        <dbReference type="ARBA" id="ARBA00012572"/>
    </source>
</evidence>
<dbReference type="InterPro" id="IPR044643">
    <property type="entry name" value="TrpF_fam"/>
</dbReference>
<dbReference type="EMBL" id="SJPO01000008">
    <property type="protein sequence ID" value="TWT74594.1"/>
    <property type="molecule type" value="Genomic_DNA"/>
</dbReference>
<evidence type="ECO:0000313" key="11">
    <source>
        <dbReference type="EMBL" id="TWT74594.1"/>
    </source>
</evidence>
<keyword evidence="12" id="KW-1185">Reference proteome</keyword>
<dbReference type="GO" id="GO:0000162">
    <property type="term" value="P:L-tryptophan biosynthetic process"/>
    <property type="evidence" value="ECO:0007669"/>
    <property type="project" value="UniProtKB-UniRule"/>
</dbReference>
<dbReference type="PANTHER" id="PTHR42894">
    <property type="entry name" value="N-(5'-PHOSPHORIBOSYL)ANTHRANILATE ISOMERASE"/>
    <property type="match status" value="1"/>
</dbReference>
<protein>
    <recommendedName>
        <fullName evidence="4 9">N-(5'-phosphoribosyl)anthranilate isomerase</fullName>
        <shortName evidence="9">PRAI</shortName>
        <ecNumber evidence="3 9">5.3.1.24</ecNumber>
    </recommendedName>
</protein>
<comment type="catalytic activity">
    <reaction evidence="1 9">
        <text>N-(5-phospho-beta-D-ribosyl)anthranilate = 1-(2-carboxyphenylamino)-1-deoxy-D-ribulose 5-phosphate</text>
        <dbReference type="Rhea" id="RHEA:21540"/>
        <dbReference type="ChEBI" id="CHEBI:18277"/>
        <dbReference type="ChEBI" id="CHEBI:58613"/>
        <dbReference type="EC" id="5.3.1.24"/>
    </reaction>
</comment>
<dbReference type="CDD" id="cd00405">
    <property type="entry name" value="PRAI"/>
    <property type="match status" value="1"/>
</dbReference>
<dbReference type="GO" id="GO:0004640">
    <property type="term" value="F:phosphoribosylanthranilate isomerase activity"/>
    <property type="evidence" value="ECO:0007669"/>
    <property type="project" value="UniProtKB-UniRule"/>
</dbReference>
<accession>A0A5C5YI97</accession>
<evidence type="ECO:0000256" key="1">
    <source>
        <dbReference type="ARBA" id="ARBA00001164"/>
    </source>
</evidence>
<evidence type="ECO:0000256" key="6">
    <source>
        <dbReference type="ARBA" id="ARBA00022822"/>
    </source>
</evidence>